<keyword evidence="2" id="KW-1133">Transmembrane helix</keyword>
<keyword evidence="2" id="KW-0812">Transmembrane</keyword>
<feature type="transmembrane region" description="Helical" evidence="2">
    <location>
        <begin position="18"/>
        <end position="38"/>
    </location>
</feature>
<dbReference type="SUPFAM" id="SSF57903">
    <property type="entry name" value="FYVE/PHD zinc finger"/>
    <property type="match status" value="1"/>
</dbReference>
<evidence type="ECO:0000313" key="3">
    <source>
        <dbReference type="EMBL" id="RDU95823.1"/>
    </source>
</evidence>
<keyword evidence="2" id="KW-0472">Membrane</keyword>
<dbReference type="InterPro" id="IPR011011">
    <property type="entry name" value="Znf_FYVE_PHD"/>
</dbReference>
<dbReference type="AlphaFoldDB" id="A0A3D8JRT1"/>
<feature type="transmembrane region" description="Helical" evidence="2">
    <location>
        <begin position="240"/>
        <end position="258"/>
    </location>
</feature>
<evidence type="ECO:0000313" key="4">
    <source>
        <dbReference type="Proteomes" id="UP000256838"/>
    </source>
</evidence>
<dbReference type="Proteomes" id="UP000256838">
    <property type="component" value="Unassembled WGS sequence"/>
</dbReference>
<name>A0A3D8JRT1_9BURK</name>
<keyword evidence="1" id="KW-0175">Coiled coil</keyword>
<organism evidence="3 4">
    <name type="scientific">Trinickia dinghuensis</name>
    <dbReference type="NCBI Taxonomy" id="2291023"/>
    <lineage>
        <taxon>Bacteria</taxon>
        <taxon>Pseudomonadati</taxon>
        <taxon>Pseudomonadota</taxon>
        <taxon>Betaproteobacteria</taxon>
        <taxon>Burkholderiales</taxon>
        <taxon>Burkholderiaceae</taxon>
        <taxon>Trinickia</taxon>
    </lineage>
</organism>
<evidence type="ECO:0000256" key="1">
    <source>
        <dbReference type="SAM" id="Coils"/>
    </source>
</evidence>
<dbReference type="OrthoDB" id="7255862at2"/>
<comment type="caution">
    <text evidence="3">The sequence shown here is derived from an EMBL/GenBank/DDBJ whole genome shotgun (WGS) entry which is preliminary data.</text>
</comment>
<reference evidence="3 4" key="1">
    <citation type="submission" date="2018-08" db="EMBL/GenBank/DDBJ databases">
        <title>Paraburkholderia sp. DHOM06 isolated from forest soil.</title>
        <authorList>
            <person name="Gao Z.-H."/>
            <person name="Qiu L.-H."/>
        </authorList>
    </citation>
    <scope>NUCLEOTIDE SEQUENCE [LARGE SCALE GENOMIC DNA]</scope>
    <source>
        <strain evidence="3 4">DHOM06</strain>
    </source>
</reference>
<gene>
    <name evidence="3" type="ORF">DWV00_26570</name>
</gene>
<evidence type="ECO:0000256" key="2">
    <source>
        <dbReference type="SAM" id="Phobius"/>
    </source>
</evidence>
<accession>A0A3D8JRT1</accession>
<feature type="transmembrane region" description="Helical" evidence="2">
    <location>
        <begin position="185"/>
        <end position="204"/>
    </location>
</feature>
<proteinExistence type="predicted"/>
<sequence length="355" mass="39327">MTTSTKGLRLAEVWYQRALWIIAVVFASFLIGLGGKVVDDLPQVEHAPSRDAFIDQQAAAPLQARLSKAQAALTDNSDATDQASLMLTAARHDTQQAREAFRTTVATRHATADAAQDPAVIAHAQALEAATQRERAAQAKIDALKQDAFQLSRERDDATQALATLNAQADERYEAAQRKVELSVFGMRLLFTLPLLLIAAWLFAKKRHSRYWPFAWGFIFFALFAFFVELVPYLPSYGGYVRYTVGIVLTILLGRYSIRALSRYLERKREEEQQPGATRRESLDLVKAYARVTAKVCPGCERTIDIADPKANFCPHCGIGVFNTCAHCHTRKNAFSRFCHACGQIEAGSPDTASA</sequence>
<dbReference type="RefSeq" id="WP_115536599.1">
    <property type="nucleotide sequence ID" value="NZ_QRGA01000017.1"/>
</dbReference>
<dbReference type="EMBL" id="QRGA01000017">
    <property type="protein sequence ID" value="RDU95823.1"/>
    <property type="molecule type" value="Genomic_DNA"/>
</dbReference>
<protein>
    <submittedName>
        <fullName evidence="3">Serine endopeptidase</fullName>
    </submittedName>
</protein>
<feature type="transmembrane region" description="Helical" evidence="2">
    <location>
        <begin position="211"/>
        <end position="234"/>
    </location>
</feature>
<feature type="coiled-coil region" evidence="1">
    <location>
        <begin position="127"/>
        <end position="168"/>
    </location>
</feature>
<keyword evidence="4" id="KW-1185">Reference proteome</keyword>